<evidence type="ECO:0000313" key="2">
    <source>
        <dbReference type="Proteomes" id="UP000547209"/>
    </source>
</evidence>
<dbReference type="AlphaFoldDB" id="A0A7X0VHY0"/>
<dbReference type="InterPro" id="IPR009078">
    <property type="entry name" value="Ferritin-like_SF"/>
</dbReference>
<dbReference type="EMBL" id="JACJVP010000050">
    <property type="protein sequence ID" value="MBB6674617.1"/>
    <property type="molecule type" value="Genomic_DNA"/>
</dbReference>
<reference evidence="1 2" key="1">
    <citation type="submission" date="2020-08" db="EMBL/GenBank/DDBJ databases">
        <title>Cohnella phylogeny.</title>
        <authorList>
            <person name="Dunlap C."/>
        </authorList>
    </citation>
    <scope>NUCLEOTIDE SEQUENCE [LARGE SCALE GENOMIC DNA]</scope>
    <source>
        <strain evidence="1 2">DSM 28246</strain>
    </source>
</reference>
<dbReference type="SUPFAM" id="SSF47240">
    <property type="entry name" value="Ferritin-like"/>
    <property type="match status" value="1"/>
</dbReference>
<dbReference type="Pfam" id="PF04305">
    <property type="entry name" value="DUF455"/>
    <property type="match status" value="1"/>
</dbReference>
<dbReference type="InterPro" id="IPR007402">
    <property type="entry name" value="DUF455"/>
</dbReference>
<evidence type="ECO:0000313" key="1">
    <source>
        <dbReference type="EMBL" id="MBB6674617.1"/>
    </source>
</evidence>
<dbReference type="PANTHER" id="PTHR42782:SF2">
    <property type="entry name" value="3-OXOACYL-[ACYL-CARRIER-PROTEIN] SYNTHASE-LIKE PROTEIN"/>
    <property type="match status" value="1"/>
</dbReference>
<accession>A0A7X0VHY0</accession>
<organism evidence="1 2">
    <name type="scientific">Cohnella nanjingensis</name>
    <dbReference type="NCBI Taxonomy" id="1387779"/>
    <lineage>
        <taxon>Bacteria</taxon>
        <taxon>Bacillati</taxon>
        <taxon>Bacillota</taxon>
        <taxon>Bacilli</taxon>
        <taxon>Bacillales</taxon>
        <taxon>Paenibacillaceae</taxon>
        <taxon>Cohnella</taxon>
    </lineage>
</organism>
<proteinExistence type="predicted"/>
<comment type="caution">
    <text evidence="1">The sequence shown here is derived from an EMBL/GenBank/DDBJ whole genome shotgun (WGS) entry which is preliminary data.</text>
</comment>
<gene>
    <name evidence="1" type="ORF">H7C19_28440</name>
</gene>
<name>A0A7X0VHY0_9BACL</name>
<sequence>MIAYFSSEEALKKLKLFFSLEFDLIRHTIGYCPRIPRYLDKCQFVRHVYEDLKRSRMLRERIQDFGLAQPEKQLNEAWTNLVRHLMSAADVDLFIAAFYRVVKVEQVAAYRSYIQNALRLNDAPSVEVFEDHLPAMERQLAWGKQFVEAGSISADKEREVIKFEIEIREHIARLGNLYGGSSQENVNIETEYPDYAVPAEMELEPRFIWRSAERIYDSVNQSEEHPTHHSYTHFTELPIIDLVANIVYDGKHMPFEYLADFIRQAWDEARHSQMGFSRLRSMGVDPYQVPIPVGHYKAYTSVPLLERIAALTQVGEACSFVPKKQWTKMAIEHNDLLTALEHDYDIVDEKNHVKFGVKWINELIKKNNETRNFKQIVQDAEWKVRTGVNELKKEKGEKWQADLGPRFEGCHVSNSPLNLAPNIIIA</sequence>
<keyword evidence="2" id="KW-1185">Reference proteome</keyword>
<dbReference type="PANTHER" id="PTHR42782">
    <property type="entry name" value="SI:CH73-314G15.3"/>
    <property type="match status" value="1"/>
</dbReference>
<dbReference type="RefSeq" id="WP_185672480.1">
    <property type="nucleotide sequence ID" value="NZ_JACJVP010000050.1"/>
</dbReference>
<protein>
    <submittedName>
        <fullName evidence="1">DUF455 family protein</fullName>
    </submittedName>
</protein>
<dbReference type="Proteomes" id="UP000547209">
    <property type="component" value="Unassembled WGS sequence"/>
</dbReference>